<keyword evidence="2" id="KW-1185">Reference proteome</keyword>
<protein>
    <submittedName>
        <fullName evidence="1">Uncharacterized protein</fullName>
    </submittedName>
</protein>
<gene>
    <name evidence="1" type="ORF">GJ744_001890</name>
</gene>
<dbReference type="Proteomes" id="UP000606974">
    <property type="component" value="Unassembled WGS sequence"/>
</dbReference>
<sequence>MDLRPTNPFHLNALLGAARYDLLPTPPHSKEELSFHRSKHFSAKKSEELQEGTRGCGCFTLGEPESRVRAPQGLSI</sequence>
<dbReference type="EMBL" id="JAACFV010000013">
    <property type="protein sequence ID" value="KAF7512322.1"/>
    <property type="molecule type" value="Genomic_DNA"/>
</dbReference>
<organism evidence="1 2">
    <name type="scientific">Endocarpon pusillum</name>
    <dbReference type="NCBI Taxonomy" id="364733"/>
    <lineage>
        <taxon>Eukaryota</taxon>
        <taxon>Fungi</taxon>
        <taxon>Dikarya</taxon>
        <taxon>Ascomycota</taxon>
        <taxon>Pezizomycotina</taxon>
        <taxon>Eurotiomycetes</taxon>
        <taxon>Chaetothyriomycetidae</taxon>
        <taxon>Verrucariales</taxon>
        <taxon>Verrucariaceae</taxon>
        <taxon>Endocarpon</taxon>
    </lineage>
</organism>
<comment type="caution">
    <text evidence="1">The sequence shown here is derived from an EMBL/GenBank/DDBJ whole genome shotgun (WGS) entry which is preliminary data.</text>
</comment>
<proteinExistence type="predicted"/>
<name>A0A8H7E7N9_9EURO</name>
<dbReference type="AlphaFoldDB" id="A0A8H7E7N9"/>
<evidence type="ECO:0000313" key="2">
    <source>
        <dbReference type="Proteomes" id="UP000606974"/>
    </source>
</evidence>
<accession>A0A8H7E7N9</accession>
<reference evidence="1" key="1">
    <citation type="submission" date="2020-02" db="EMBL/GenBank/DDBJ databases">
        <authorList>
            <person name="Palmer J.M."/>
        </authorList>
    </citation>
    <scope>NUCLEOTIDE SEQUENCE</scope>
    <source>
        <strain evidence="1">EPUS1.4</strain>
        <tissue evidence="1">Thallus</tissue>
    </source>
</reference>
<evidence type="ECO:0000313" key="1">
    <source>
        <dbReference type="EMBL" id="KAF7512322.1"/>
    </source>
</evidence>